<keyword evidence="4" id="KW-1185">Reference proteome</keyword>
<protein>
    <submittedName>
        <fullName evidence="3">Uncharacterized protein</fullName>
    </submittedName>
</protein>
<evidence type="ECO:0000256" key="2">
    <source>
        <dbReference type="SAM" id="Phobius"/>
    </source>
</evidence>
<feature type="transmembrane region" description="Helical" evidence="2">
    <location>
        <begin position="165"/>
        <end position="189"/>
    </location>
</feature>
<proteinExistence type="predicted"/>
<feature type="coiled-coil region" evidence="1">
    <location>
        <begin position="425"/>
        <end position="491"/>
    </location>
</feature>
<evidence type="ECO:0000313" key="3">
    <source>
        <dbReference type="EMBL" id="TDY42749.1"/>
    </source>
</evidence>
<keyword evidence="2" id="KW-1133">Transmembrane helix</keyword>
<keyword evidence="1" id="KW-0175">Coiled coil</keyword>
<feature type="transmembrane region" description="Helical" evidence="2">
    <location>
        <begin position="574"/>
        <end position="595"/>
    </location>
</feature>
<feature type="transmembrane region" description="Helical" evidence="2">
    <location>
        <begin position="542"/>
        <end position="562"/>
    </location>
</feature>
<dbReference type="AlphaFoldDB" id="A0A4R8LKA2"/>
<comment type="caution">
    <text evidence="3">The sequence shown here is derived from an EMBL/GenBank/DDBJ whole genome shotgun (WGS) entry which is preliminary data.</text>
</comment>
<reference evidence="3 4" key="1">
    <citation type="submission" date="2019-03" db="EMBL/GenBank/DDBJ databases">
        <title>Genomic Encyclopedia of Type Strains, Phase III (KMG-III): the genomes of soil and plant-associated and newly described type strains.</title>
        <authorList>
            <person name="Whitman W."/>
        </authorList>
    </citation>
    <scope>NUCLEOTIDE SEQUENCE [LARGE SCALE GENOMIC DNA]</scope>
    <source>
        <strain evidence="3 4">LMG 29544</strain>
    </source>
</reference>
<dbReference type="EMBL" id="SORE01000020">
    <property type="protein sequence ID" value="TDY42749.1"/>
    <property type="molecule type" value="Genomic_DNA"/>
</dbReference>
<gene>
    <name evidence="3" type="ORF">BX592_120113</name>
</gene>
<keyword evidence="2" id="KW-0472">Membrane</keyword>
<dbReference type="Proteomes" id="UP000295509">
    <property type="component" value="Unassembled WGS sequence"/>
</dbReference>
<feature type="transmembrane region" description="Helical" evidence="2">
    <location>
        <begin position="130"/>
        <end position="153"/>
    </location>
</feature>
<accession>A0A4R8LKA2</accession>
<evidence type="ECO:0000256" key="1">
    <source>
        <dbReference type="SAM" id="Coils"/>
    </source>
</evidence>
<evidence type="ECO:0000313" key="4">
    <source>
        <dbReference type="Proteomes" id="UP000295509"/>
    </source>
</evidence>
<name>A0A4R8LKA2_9BURK</name>
<organism evidence="3 4">
    <name type="scientific">Paraburkholderia rhizosphaerae</name>
    <dbReference type="NCBI Taxonomy" id="480658"/>
    <lineage>
        <taxon>Bacteria</taxon>
        <taxon>Pseudomonadati</taxon>
        <taxon>Pseudomonadota</taxon>
        <taxon>Betaproteobacteria</taxon>
        <taxon>Burkholderiales</taxon>
        <taxon>Burkholderiaceae</taxon>
        <taxon>Paraburkholderia</taxon>
    </lineage>
</organism>
<keyword evidence="2" id="KW-0812">Transmembrane</keyword>
<sequence>MHDTPVSDSDVRHLAYLNDGNDLYDLGDASNTSDTSAIASSPNVPKTWQLSQHLPVLEARLEEQRTREVDTVALAGVLNEVRFHPLNSNKVAGTVPKNNTLVRGISDAQLRQWYAALGISDEQIKGMRKAALMAGLMIPTSGSVFSLISYMLIPFATQNVKNPWISAGVSLAVVAAQPFATSFMQSLVIGGIDYYRRRTNVDLKVDKTTINSSATQSEIKQNIEENAKRARDSEQKITELLDRYNLRNADGLVDADIDEINAKLSKEDLEELTENCRVHLDNVMTLCAHSGQMHALDGAHYRQFESSILQIIPRTVRAGSGALAPIAKMPGANAPHSVLDEIPHKFSPKSVTAMTVSIAVFSIVLQHVLAAKDELNGLTYEHKLNMLHADIFTTTGKNAAYLRGEIKPEDIDKDKCRDMVMLPEATMVLRVADQLDAELKKLKQEKEKLVKAKDANKGDGQATHDVEAAKISALETEIEAYEEDVKSLRKLTLPNSMSDRTKELLEDALNGSLSFAAREAWGKLTKPLEYVSQFIQRLGQTLTLLVLGSAGATAGGRLAIAARGGSSKVSLAEQFYISIAGMVVGFLAAITQASVTNIKNQRRDASADKPMSWLTQLGKGTLAPLFWMANELQSQWGRSAASDAFDDVTPFMQQARELNACLERLAELSDSPFAGIGSLDDIDAADAGSVFVPDR</sequence>